<proteinExistence type="predicted"/>
<comment type="caution">
    <text evidence="1">The sequence shown here is derived from an EMBL/GenBank/DDBJ whole genome shotgun (WGS) entry which is preliminary data.</text>
</comment>
<reference evidence="1" key="1">
    <citation type="submission" date="2022-11" db="EMBL/GenBank/DDBJ databases">
        <title>The characterization of three novel Bacteroidetes species and genomic analysis of their roles in tidal elemental geochemical cycles.</title>
        <authorList>
            <person name="Ma K.-J."/>
        </authorList>
    </citation>
    <scope>NUCLEOTIDE SEQUENCE</scope>
    <source>
        <strain evidence="1">M415</strain>
    </source>
</reference>
<keyword evidence="2" id="KW-1185">Reference proteome</keyword>
<evidence type="ECO:0000313" key="1">
    <source>
        <dbReference type="EMBL" id="MCX2718577.1"/>
    </source>
</evidence>
<dbReference type="EMBL" id="JAPFQP010000001">
    <property type="protein sequence ID" value="MCX2718577.1"/>
    <property type="molecule type" value="Genomic_DNA"/>
</dbReference>
<dbReference type="RefSeq" id="WP_266010741.1">
    <property type="nucleotide sequence ID" value="NZ_JAPFQP010000001.1"/>
</dbReference>
<sequence length="169" mass="18952">MKYALTILVVMVFGLTGCSSQKKLVKEAPFSVENPSCTPYAGGREGSGSGFILRIPLTLLSDEEITFEKVFFRGHILDPEWVAEGGKRFLQCQYQRKSTEKPDIIMHGDPMMEVGNQPAGEITEKEEYPFELKPDEAVIAYLQKGKTRYAKIGSIKDKMPNLLPSKEMN</sequence>
<evidence type="ECO:0008006" key="3">
    <source>
        <dbReference type="Google" id="ProtNLM"/>
    </source>
</evidence>
<dbReference type="PROSITE" id="PS51257">
    <property type="entry name" value="PROKAR_LIPOPROTEIN"/>
    <property type="match status" value="1"/>
</dbReference>
<protein>
    <recommendedName>
        <fullName evidence="3">Lipoprotein</fullName>
    </recommendedName>
</protein>
<gene>
    <name evidence="1" type="ORF">OO016_03085</name>
</gene>
<name>A0AAE3SNK8_9FLAO</name>
<dbReference type="AlphaFoldDB" id="A0AAE3SNK8"/>
<dbReference type="Proteomes" id="UP001207116">
    <property type="component" value="Unassembled WGS sequence"/>
</dbReference>
<accession>A0AAE3SNK8</accession>
<organism evidence="1 2">
    <name type="scientific">Lentiprolixibacter aurantiacus</name>
    <dbReference type="NCBI Taxonomy" id="2993939"/>
    <lineage>
        <taxon>Bacteria</taxon>
        <taxon>Pseudomonadati</taxon>
        <taxon>Bacteroidota</taxon>
        <taxon>Flavobacteriia</taxon>
        <taxon>Flavobacteriales</taxon>
        <taxon>Flavobacteriaceae</taxon>
        <taxon>Lentiprolixibacter</taxon>
    </lineage>
</organism>
<evidence type="ECO:0000313" key="2">
    <source>
        <dbReference type="Proteomes" id="UP001207116"/>
    </source>
</evidence>